<reference evidence="2" key="1">
    <citation type="submission" date="2021-02" db="EMBL/GenBank/DDBJ databases">
        <authorList>
            <person name="Nowell W R."/>
        </authorList>
    </citation>
    <scope>NUCLEOTIDE SEQUENCE</scope>
</reference>
<name>A0A818SYJ4_9BILA</name>
<dbReference type="Proteomes" id="UP000663872">
    <property type="component" value="Unassembled WGS sequence"/>
</dbReference>
<dbReference type="AlphaFoldDB" id="A0A818SYJ4"/>
<evidence type="ECO:0000313" key="3">
    <source>
        <dbReference type="Proteomes" id="UP000663872"/>
    </source>
</evidence>
<proteinExistence type="predicted"/>
<evidence type="ECO:0000313" key="2">
    <source>
        <dbReference type="EMBL" id="CAF3679163.1"/>
    </source>
</evidence>
<comment type="caution">
    <text evidence="2">The sequence shown here is derived from an EMBL/GenBank/DDBJ whole genome shotgun (WGS) entry which is preliminary data.</text>
</comment>
<accession>A0A818SYJ4</accession>
<sequence length="354" mass="40624">MAPYYDRKSPCRNTVESANAEAKLTLDDFTEIDNQFWEETKNLDENALSTLKNKAVGRLENGELPIEKIDLSGNSYRFIVHHLLQVQQTKIDKRGRATLDGKTYTTASMWKKKRSRENLLKCDPLTETIICDGKEFLLGCTYNGSANSTQPGNCLLCQMVSEKLRSLTFYRVPQGNFENTEAVLILLMEIVRRRIIDNNHQYPPPLLIDEYHDLPVGLGIAMVVKLIKDKYMLFEEFWKKEKSYHIFTDNKNNKKSRYTAFDKIAKLYMEKYPSLKFKEDLKNLMQEFYDGRLGNQQATAASENRQPTATSLQHGMPDRKKNSSKESTKVSPKQTTSAVSKNTSDSTDDSEEHG</sequence>
<feature type="compositionally biased region" description="Polar residues" evidence="1">
    <location>
        <begin position="297"/>
        <end position="313"/>
    </location>
</feature>
<protein>
    <submittedName>
        <fullName evidence="2">Uncharacterized protein</fullName>
    </submittedName>
</protein>
<feature type="region of interest" description="Disordered" evidence="1">
    <location>
        <begin position="297"/>
        <end position="354"/>
    </location>
</feature>
<dbReference type="EMBL" id="CAJNYT010004663">
    <property type="protein sequence ID" value="CAF3679163.1"/>
    <property type="molecule type" value="Genomic_DNA"/>
</dbReference>
<evidence type="ECO:0000256" key="1">
    <source>
        <dbReference type="SAM" id="MobiDB-lite"/>
    </source>
</evidence>
<feature type="compositionally biased region" description="Polar residues" evidence="1">
    <location>
        <begin position="329"/>
        <end position="345"/>
    </location>
</feature>
<organism evidence="2 3">
    <name type="scientific">Rotaria socialis</name>
    <dbReference type="NCBI Taxonomy" id="392032"/>
    <lineage>
        <taxon>Eukaryota</taxon>
        <taxon>Metazoa</taxon>
        <taxon>Spiralia</taxon>
        <taxon>Gnathifera</taxon>
        <taxon>Rotifera</taxon>
        <taxon>Eurotatoria</taxon>
        <taxon>Bdelloidea</taxon>
        <taxon>Philodinida</taxon>
        <taxon>Philodinidae</taxon>
        <taxon>Rotaria</taxon>
    </lineage>
</organism>
<feature type="compositionally biased region" description="Basic and acidic residues" evidence="1">
    <location>
        <begin position="316"/>
        <end position="328"/>
    </location>
</feature>
<gene>
    <name evidence="2" type="ORF">GRG538_LOCUS26898</name>
</gene>